<feature type="domain" description="Xylanolytic transcriptional activator regulatory" evidence="3">
    <location>
        <begin position="148"/>
        <end position="221"/>
    </location>
</feature>
<evidence type="ECO:0000259" key="3">
    <source>
        <dbReference type="SMART" id="SM00906"/>
    </source>
</evidence>
<dbReference type="PANTHER" id="PTHR47654">
    <property type="entry name" value="ZN(II)2CYS6 TRANSCRIPTION FACTOR (EUROFUNG)-RELATED"/>
    <property type="match status" value="1"/>
</dbReference>
<dbReference type="SMART" id="SM00906">
    <property type="entry name" value="Fungal_trans"/>
    <property type="match status" value="1"/>
</dbReference>
<name>A0A8H7T6J8_9HELO</name>
<dbReference type="CDD" id="cd12148">
    <property type="entry name" value="fungal_TF_MHR"/>
    <property type="match status" value="1"/>
</dbReference>
<dbReference type="GO" id="GO:0006351">
    <property type="term" value="P:DNA-templated transcription"/>
    <property type="evidence" value="ECO:0007669"/>
    <property type="project" value="InterPro"/>
</dbReference>
<proteinExistence type="predicted"/>
<accession>A0A8H7T6J8</accession>
<dbReference type="GO" id="GO:0008270">
    <property type="term" value="F:zinc ion binding"/>
    <property type="evidence" value="ECO:0007669"/>
    <property type="project" value="InterPro"/>
</dbReference>
<dbReference type="AlphaFoldDB" id="A0A8H7T6J8"/>
<protein>
    <recommendedName>
        <fullName evidence="3">Xylanolytic transcriptional activator regulatory domain-containing protein</fullName>
    </recommendedName>
</protein>
<sequence>MGSYHTEDADVEFFNTTNINCFDWPEPEDADALIQSYFATVHHAFPILDKINFMSQYNQFDRTSANISIENVIWLGTLNTIFAISAVHAHLTRSPNRGHYCDHLIYVARAKTLCLDQGLLYDDARVHTTSAIGLLCLYFISTCRLNRVWTFCGLAIRHALTLGLHVRSEASDLSDYDKENRVRLWWSLYSLECLLNELTGRPSCISDRDISTPLPININEEDMRPGQPLYEVQEEIRHSSERTNRRSSQSPEDLRRRPYQMPIGTTQPLAYTFPVLTLPATTSTYFIYRTQLSIISYEIVTQLYCAATIKETWAEVQGAIKRIDGRLRSWRDNLPDEYTLDFDRWDEPDWRNPLVLPRMGLAMLFNSSRIILFRPCLCRFEGRMSTQSEKSMDFNQQGVQLCIHSARTMINLIGWTARNVEKLYAVTPWWHTLHYLCEALSVLMLELAYQAQHLPAEVAYMLDDAKKGIRWLIMMSEESISARKAWEIFDTLIRLVAPRINWSVYDLPTTAPVPLGYNWRPWRGIPANTAFPHLQTNPQSELSEFAELDPELDRRRQVSSSSAAPWPLHTFGYQPSHTYAPTIYGQNLVSNPMDQNRAIQMFGSIGALHGHYDEPWHHMFGASRPGVIYDIQGGGAMGPPPLPAIAEQDNGSENSFAGNIGAGKFDPRYGPFHAMGGGK</sequence>
<dbReference type="Pfam" id="PF04082">
    <property type="entry name" value="Fungal_trans"/>
    <property type="match status" value="1"/>
</dbReference>
<organism evidence="4 5">
    <name type="scientific">Cadophora malorum</name>
    <dbReference type="NCBI Taxonomy" id="108018"/>
    <lineage>
        <taxon>Eukaryota</taxon>
        <taxon>Fungi</taxon>
        <taxon>Dikarya</taxon>
        <taxon>Ascomycota</taxon>
        <taxon>Pezizomycotina</taxon>
        <taxon>Leotiomycetes</taxon>
        <taxon>Helotiales</taxon>
        <taxon>Ploettnerulaceae</taxon>
        <taxon>Cadophora</taxon>
    </lineage>
</organism>
<dbReference type="GO" id="GO:0003677">
    <property type="term" value="F:DNA binding"/>
    <property type="evidence" value="ECO:0007669"/>
    <property type="project" value="InterPro"/>
</dbReference>
<evidence type="ECO:0000256" key="1">
    <source>
        <dbReference type="ARBA" id="ARBA00023242"/>
    </source>
</evidence>
<dbReference type="PANTHER" id="PTHR47654:SF5">
    <property type="entry name" value="TRANSCRIPTION FACTOR DOMAIN-CONTAINING PROTEIN"/>
    <property type="match status" value="1"/>
</dbReference>
<dbReference type="Proteomes" id="UP000664132">
    <property type="component" value="Unassembled WGS sequence"/>
</dbReference>
<dbReference type="InterPro" id="IPR007219">
    <property type="entry name" value="XnlR_reg_dom"/>
</dbReference>
<feature type="region of interest" description="Disordered" evidence="2">
    <location>
        <begin position="236"/>
        <end position="258"/>
    </location>
</feature>
<dbReference type="OrthoDB" id="5296287at2759"/>
<evidence type="ECO:0000256" key="2">
    <source>
        <dbReference type="SAM" id="MobiDB-lite"/>
    </source>
</evidence>
<comment type="caution">
    <text evidence="4">The sequence shown here is derived from an EMBL/GenBank/DDBJ whole genome shotgun (WGS) entry which is preliminary data.</text>
</comment>
<evidence type="ECO:0000313" key="5">
    <source>
        <dbReference type="Proteomes" id="UP000664132"/>
    </source>
</evidence>
<keyword evidence="1" id="KW-0539">Nucleus</keyword>
<dbReference type="EMBL" id="JAFJYH010000317">
    <property type="protein sequence ID" value="KAG4413390.1"/>
    <property type="molecule type" value="Genomic_DNA"/>
</dbReference>
<evidence type="ECO:0000313" key="4">
    <source>
        <dbReference type="EMBL" id="KAG4413390.1"/>
    </source>
</evidence>
<dbReference type="InterPro" id="IPR053230">
    <property type="entry name" value="Trans_reg_galc"/>
</dbReference>
<reference evidence="4" key="1">
    <citation type="submission" date="2021-02" db="EMBL/GenBank/DDBJ databases">
        <title>Genome sequence Cadophora malorum strain M34.</title>
        <authorList>
            <person name="Stefanovic E."/>
            <person name="Vu D."/>
            <person name="Scully C."/>
            <person name="Dijksterhuis J."/>
            <person name="Roader J."/>
            <person name="Houbraken J."/>
        </authorList>
    </citation>
    <scope>NUCLEOTIDE SEQUENCE</scope>
    <source>
        <strain evidence="4">M34</strain>
    </source>
</reference>
<gene>
    <name evidence="4" type="ORF">IFR04_013474</name>
</gene>
<keyword evidence="5" id="KW-1185">Reference proteome</keyword>